<proteinExistence type="predicted"/>
<comment type="subcellular location">
    <subcellularLocation>
        <location evidence="1">Membrane</location>
        <topology evidence="1">Multi-pass membrane protein</topology>
    </subcellularLocation>
</comment>
<feature type="domain" description="Ion transport" evidence="13">
    <location>
        <begin position="29"/>
        <end position="246"/>
    </location>
</feature>
<dbReference type="Pfam" id="PF00520">
    <property type="entry name" value="Ion_trans"/>
    <property type="match status" value="1"/>
</dbReference>
<evidence type="ECO:0000313" key="14">
    <source>
        <dbReference type="EMBL" id="PZX39162.1"/>
    </source>
</evidence>
<evidence type="ECO:0000313" key="15">
    <source>
        <dbReference type="Proteomes" id="UP000248584"/>
    </source>
</evidence>
<keyword evidence="7" id="KW-0630">Potassium</keyword>
<evidence type="ECO:0000256" key="4">
    <source>
        <dbReference type="ARBA" id="ARBA00022692"/>
    </source>
</evidence>
<evidence type="ECO:0000256" key="1">
    <source>
        <dbReference type="ARBA" id="ARBA00004141"/>
    </source>
</evidence>
<evidence type="ECO:0000256" key="12">
    <source>
        <dbReference type="SAM" id="Phobius"/>
    </source>
</evidence>
<evidence type="ECO:0000259" key="13">
    <source>
        <dbReference type="Pfam" id="PF00520"/>
    </source>
</evidence>
<evidence type="ECO:0000256" key="8">
    <source>
        <dbReference type="ARBA" id="ARBA00022989"/>
    </source>
</evidence>
<dbReference type="SUPFAM" id="SSF81324">
    <property type="entry name" value="Voltage-gated potassium channels"/>
    <property type="match status" value="1"/>
</dbReference>
<dbReference type="PANTHER" id="PTHR11537:SF254">
    <property type="entry name" value="POTASSIUM VOLTAGE-GATED CHANNEL PROTEIN SHAB"/>
    <property type="match status" value="1"/>
</dbReference>
<evidence type="ECO:0000256" key="5">
    <source>
        <dbReference type="ARBA" id="ARBA00022826"/>
    </source>
</evidence>
<keyword evidence="8 12" id="KW-1133">Transmembrane helix</keyword>
<evidence type="ECO:0000256" key="11">
    <source>
        <dbReference type="ARBA" id="ARBA00023303"/>
    </source>
</evidence>
<protein>
    <submittedName>
        <fullName evidence="14">Voltage-gated potassium channel</fullName>
    </submittedName>
</protein>
<evidence type="ECO:0000256" key="2">
    <source>
        <dbReference type="ARBA" id="ARBA00022448"/>
    </source>
</evidence>
<evidence type="ECO:0000256" key="6">
    <source>
        <dbReference type="ARBA" id="ARBA00022882"/>
    </source>
</evidence>
<feature type="transmembrane region" description="Helical" evidence="12">
    <location>
        <begin position="215"/>
        <end position="235"/>
    </location>
</feature>
<keyword evidence="6" id="KW-0851">Voltage-gated channel</keyword>
<dbReference type="EMBL" id="QKZR01000004">
    <property type="protein sequence ID" value="PZX39162.1"/>
    <property type="molecule type" value="Genomic_DNA"/>
</dbReference>
<dbReference type="Proteomes" id="UP000248584">
    <property type="component" value="Unassembled WGS sequence"/>
</dbReference>
<feature type="transmembrane region" description="Helical" evidence="12">
    <location>
        <begin position="90"/>
        <end position="121"/>
    </location>
</feature>
<keyword evidence="5" id="KW-0631">Potassium channel</keyword>
<dbReference type="RefSeq" id="WP_015364203.1">
    <property type="nucleotide sequence ID" value="NZ_QKZR01000004.1"/>
</dbReference>
<dbReference type="PRINTS" id="PR00169">
    <property type="entry name" value="KCHANNEL"/>
</dbReference>
<keyword evidence="4 12" id="KW-0812">Transmembrane</keyword>
<evidence type="ECO:0000256" key="10">
    <source>
        <dbReference type="ARBA" id="ARBA00023136"/>
    </source>
</evidence>
<comment type="caution">
    <text evidence="14">The sequence shown here is derived from an EMBL/GenBank/DDBJ whole genome shotgun (WGS) entry which is preliminary data.</text>
</comment>
<reference evidence="14 15" key="1">
    <citation type="submission" date="2018-06" db="EMBL/GenBank/DDBJ databases">
        <title>Genomic Encyclopedia of Archaeal and Bacterial Type Strains, Phase II (KMG-II): from individual species to whole genera.</title>
        <authorList>
            <person name="Goeker M."/>
        </authorList>
    </citation>
    <scope>NUCLEOTIDE SEQUENCE [LARGE SCALE GENOMIC DNA]</scope>
    <source>
        <strain evidence="14 15">DSM 17205</strain>
    </source>
</reference>
<keyword evidence="10 12" id="KW-0472">Membrane</keyword>
<keyword evidence="3" id="KW-0633">Potassium transport</keyword>
<sequence length="290" mass="32819">MGKDDKHISSQWRRKIHEVIYEADTPAGKIFDVTLLIVIIISLILVMLESVPELGRNYKDEFIIAEWVITVFFTIEYVLRIISINKPFKYIFSFFGIIDFISTIPLYLTFFFGGLNALLAVRSLRLLRIFRILKITRYIGEADKLSKAIRSSGPKIAVFLFAVMVVSIIFGTLMYLIEGPEHGFDSIPKSIYWCIVTLTTVGFGDIAPETPFGQFLAAVIMIMGYGIIAVPTGIVSAEYSKSSKEEEKEVNPQDYPDYRHVNTQVCQNCLSRKHQDGALFCHNCGTSLDD</sequence>
<accession>A0ABX5PWF8</accession>
<dbReference type="InterPro" id="IPR028325">
    <property type="entry name" value="VG_K_chnl"/>
</dbReference>
<evidence type="ECO:0000256" key="3">
    <source>
        <dbReference type="ARBA" id="ARBA00022538"/>
    </source>
</evidence>
<dbReference type="GO" id="GO:0034220">
    <property type="term" value="P:monoatomic ion transmembrane transport"/>
    <property type="evidence" value="ECO:0007669"/>
    <property type="project" value="UniProtKB-KW"/>
</dbReference>
<feature type="transmembrane region" description="Helical" evidence="12">
    <location>
        <begin position="156"/>
        <end position="177"/>
    </location>
</feature>
<dbReference type="InterPro" id="IPR027359">
    <property type="entry name" value="Volt_channel_dom_sf"/>
</dbReference>
<evidence type="ECO:0000256" key="9">
    <source>
        <dbReference type="ARBA" id="ARBA00023065"/>
    </source>
</evidence>
<dbReference type="Gene3D" id="1.20.120.350">
    <property type="entry name" value="Voltage-gated potassium channels. Chain C"/>
    <property type="match status" value="1"/>
</dbReference>
<gene>
    <name evidence="14" type="ORF">LX97_02528</name>
</gene>
<name>A0ABX5PWF8_9FLAO</name>
<dbReference type="Gene3D" id="1.10.287.70">
    <property type="match status" value="1"/>
</dbReference>
<keyword evidence="11 14" id="KW-0407">Ion channel</keyword>
<dbReference type="PANTHER" id="PTHR11537">
    <property type="entry name" value="VOLTAGE-GATED POTASSIUM CHANNEL"/>
    <property type="match status" value="1"/>
</dbReference>
<keyword evidence="9" id="KW-0406">Ion transport</keyword>
<feature type="transmembrane region" description="Helical" evidence="12">
    <location>
        <begin position="30"/>
        <end position="51"/>
    </location>
</feature>
<keyword evidence="2" id="KW-0813">Transport</keyword>
<organism evidence="14 15">
    <name type="scientific">Nonlabens dokdonensis</name>
    <dbReference type="NCBI Taxonomy" id="328515"/>
    <lineage>
        <taxon>Bacteria</taxon>
        <taxon>Pseudomonadati</taxon>
        <taxon>Bacteroidota</taxon>
        <taxon>Flavobacteriia</taxon>
        <taxon>Flavobacteriales</taxon>
        <taxon>Flavobacteriaceae</taxon>
        <taxon>Nonlabens</taxon>
    </lineage>
</organism>
<feature type="transmembrane region" description="Helical" evidence="12">
    <location>
        <begin position="63"/>
        <end position="84"/>
    </location>
</feature>
<dbReference type="InterPro" id="IPR005821">
    <property type="entry name" value="Ion_trans_dom"/>
</dbReference>
<keyword evidence="15" id="KW-1185">Reference proteome</keyword>
<evidence type="ECO:0000256" key="7">
    <source>
        <dbReference type="ARBA" id="ARBA00022958"/>
    </source>
</evidence>